<dbReference type="GO" id="GO:0003995">
    <property type="term" value="F:acyl-CoA dehydrogenase activity"/>
    <property type="evidence" value="ECO:0007669"/>
    <property type="project" value="InterPro"/>
</dbReference>
<reference evidence="2 3" key="1">
    <citation type="submission" date="2016-03" db="EMBL/GenBank/DDBJ databases">
        <title>Draft Genome Assembly of Pseudomonas putida strain CBF10-2.</title>
        <authorList>
            <person name="Iyer R.S."/>
            <person name="Damania A."/>
        </authorList>
    </citation>
    <scope>NUCLEOTIDE SEQUENCE [LARGE SCALE GENOMIC DNA]</scope>
    <source>
        <strain evidence="2 3">CBF10-2</strain>
    </source>
</reference>
<accession>A0A177SWQ5</accession>
<protein>
    <submittedName>
        <fullName evidence="2">Long-chain-fatty-acyl-CoA reductase</fullName>
    </submittedName>
</protein>
<sequence length="466" mass="50471">MTTSLANQAVPTPVHHVIKGEAIAGGECEYGPSAARFATPRLELDKLVWTRDKPGPAFDTPVSEIIDVLEQTGQWLKADPQGLVAEALEHSLKTGTLPRNIMEFSYENIGAPFNRAGLEFQLRTELGGADVIDGWRLVDDAPSGRPTRVRAFPPRLIHIVAGNAPGVSALTVVRGALTKGVHLLKLPSNDLFTAPAILRGMASVAPGHPLTRSFSAAYWRGGDEQVESALFRPQYFDKVVAWGGDSAIRSVSKYIGPGFELVSFDPKTSVSFIGREVFASQQVLESVADRAAFDATLMNQQACASSRFQFIEGTTEQVDRYCALLQQRMNVERPTASAIGPRVPGGLRDEIDGLRMLAPAYRVWGGYGGEGLVIRSEDPVDFHPDGKIVNVVQVHDLRDAIRHVNIATQTVGVYPPERKALLRDALASAGVQRVVNIGGSAGIEAGLPHDGFNPLQRFVRWINDEG</sequence>
<gene>
    <name evidence="2" type="ORF">AYO28_06890</name>
</gene>
<dbReference type="AlphaFoldDB" id="A0A177SWQ5"/>
<keyword evidence="1" id="KW-0521">NADP</keyword>
<dbReference type="Pfam" id="PF05893">
    <property type="entry name" value="LuxC"/>
    <property type="match status" value="1"/>
</dbReference>
<name>A0A177SWQ5_PSEPU</name>
<dbReference type="RefSeq" id="WP_064301322.1">
    <property type="nucleotide sequence ID" value="NZ_LUCV01000004.1"/>
</dbReference>
<dbReference type="CDD" id="cd07080">
    <property type="entry name" value="ALDH_Acyl-CoA-Red_LuxC"/>
    <property type="match status" value="1"/>
</dbReference>
<dbReference type="EMBL" id="LUCV01000004">
    <property type="protein sequence ID" value="OAI94750.1"/>
    <property type="molecule type" value="Genomic_DNA"/>
</dbReference>
<dbReference type="InterPro" id="IPR008670">
    <property type="entry name" value="CoA_reduct_LuxC"/>
</dbReference>
<evidence type="ECO:0000256" key="1">
    <source>
        <dbReference type="ARBA" id="ARBA00022857"/>
    </source>
</evidence>
<evidence type="ECO:0000313" key="2">
    <source>
        <dbReference type="EMBL" id="OAI94750.1"/>
    </source>
</evidence>
<dbReference type="InterPro" id="IPR016161">
    <property type="entry name" value="Ald_DH/histidinol_DH"/>
</dbReference>
<dbReference type="GO" id="GO:0008218">
    <property type="term" value="P:bioluminescence"/>
    <property type="evidence" value="ECO:0007669"/>
    <property type="project" value="InterPro"/>
</dbReference>
<organism evidence="2 3">
    <name type="scientific">Pseudomonas putida</name>
    <name type="common">Arthrobacter siderocapsulatus</name>
    <dbReference type="NCBI Taxonomy" id="303"/>
    <lineage>
        <taxon>Bacteria</taxon>
        <taxon>Pseudomonadati</taxon>
        <taxon>Pseudomonadota</taxon>
        <taxon>Gammaproteobacteria</taxon>
        <taxon>Pseudomonadales</taxon>
        <taxon>Pseudomonadaceae</taxon>
        <taxon>Pseudomonas</taxon>
    </lineage>
</organism>
<dbReference type="Proteomes" id="UP000077752">
    <property type="component" value="Unassembled WGS sequence"/>
</dbReference>
<comment type="caution">
    <text evidence="2">The sequence shown here is derived from an EMBL/GenBank/DDBJ whole genome shotgun (WGS) entry which is preliminary data.</text>
</comment>
<evidence type="ECO:0000313" key="3">
    <source>
        <dbReference type="Proteomes" id="UP000077752"/>
    </source>
</evidence>
<proteinExistence type="predicted"/>
<dbReference type="SUPFAM" id="SSF53720">
    <property type="entry name" value="ALDH-like"/>
    <property type="match status" value="1"/>
</dbReference>